<dbReference type="RefSeq" id="WP_337693663.1">
    <property type="nucleotide sequence ID" value="NZ_JBBEGN010000002.1"/>
</dbReference>
<evidence type="ECO:0000313" key="3">
    <source>
        <dbReference type="Proteomes" id="UP001385809"/>
    </source>
</evidence>
<keyword evidence="3" id="KW-1185">Reference proteome</keyword>
<organism evidence="2 3">
    <name type="scientific">Actinomycetospora aurantiaca</name>
    <dbReference type="NCBI Taxonomy" id="3129233"/>
    <lineage>
        <taxon>Bacteria</taxon>
        <taxon>Bacillati</taxon>
        <taxon>Actinomycetota</taxon>
        <taxon>Actinomycetes</taxon>
        <taxon>Pseudonocardiales</taxon>
        <taxon>Pseudonocardiaceae</taxon>
        <taxon>Actinomycetospora</taxon>
    </lineage>
</organism>
<dbReference type="SMART" id="SM00849">
    <property type="entry name" value="Lactamase_B"/>
    <property type="match status" value="1"/>
</dbReference>
<dbReference type="Pfam" id="PF00753">
    <property type="entry name" value="Lactamase_B"/>
    <property type="match status" value="1"/>
</dbReference>
<dbReference type="EMBL" id="JBBEGN010000002">
    <property type="protein sequence ID" value="MEJ2867037.1"/>
    <property type="molecule type" value="Genomic_DNA"/>
</dbReference>
<evidence type="ECO:0000259" key="1">
    <source>
        <dbReference type="SMART" id="SM00849"/>
    </source>
</evidence>
<gene>
    <name evidence="2" type="ORF">WCD74_04625</name>
</gene>
<dbReference type="SUPFAM" id="SSF56281">
    <property type="entry name" value="Metallo-hydrolase/oxidoreductase"/>
    <property type="match status" value="1"/>
</dbReference>
<sequence>MTTPDRHAWSRPEPEPVAPGVLRVPLPLPSDALRAVNVYVLDDGPGLTLVDGGWTLSRSRDLLAAALAGRGAGFGDIRRFLVTHMHRDHYTQAVALRRELGVPVSLGAGEQDSMAAMESRPGPFAAQVAGLRSAGAVALADLVAGGPAGTAEEEYADYAAPDHWIVDAEEIAVGNTVLTALETPGHTRGHLVFEADEVLFAGDHVLPHITPSIGFEPAPRPGSLQRFLTSLARLRERPDRRLLPAHGPVAPSVHARVDELLDHHAARLDTIERAVEDGTSTAAEVAGAITWTRRESKLVDLEPFHQVLAILETDAHLEVLAAQGRVGRVADEAGVHRHEVPGA</sequence>
<feature type="domain" description="Metallo-beta-lactamase" evidence="1">
    <location>
        <begin position="35"/>
        <end position="246"/>
    </location>
</feature>
<accession>A0ABU8MKA6</accession>
<dbReference type="InterPro" id="IPR036866">
    <property type="entry name" value="RibonucZ/Hydroxyglut_hydro"/>
</dbReference>
<dbReference type="InterPro" id="IPR001279">
    <property type="entry name" value="Metallo-B-lactamas"/>
</dbReference>
<protein>
    <submittedName>
        <fullName evidence="2">MBL fold metallo-hydrolase</fullName>
    </submittedName>
</protein>
<reference evidence="2 3" key="1">
    <citation type="submission" date="2024-03" db="EMBL/GenBank/DDBJ databases">
        <title>Actinomycetospora sp. OC33-EN08, a novel actinomycete isolated from wild orchid (Aerides multiflora).</title>
        <authorList>
            <person name="Suriyachadkun C."/>
        </authorList>
    </citation>
    <scope>NUCLEOTIDE SEQUENCE [LARGE SCALE GENOMIC DNA]</scope>
    <source>
        <strain evidence="2 3">OC33-EN08</strain>
    </source>
</reference>
<dbReference type="InterPro" id="IPR050662">
    <property type="entry name" value="Sec-metab_biosynth-thioest"/>
</dbReference>
<dbReference type="PANTHER" id="PTHR23131">
    <property type="entry name" value="ENDORIBONUCLEASE LACTB2"/>
    <property type="match status" value="1"/>
</dbReference>
<dbReference type="Gene3D" id="1.10.10.10">
    <property type="entry name" value="Winged helix-like DNA-binding domain superfamily/Winged helix DNA-binding domain"/>
    <property type="match status" value="1"/>
</dbReference>
<dbReference type="InterPro" id="IPR036388">
    <property type="entry name" value="WH-like_DNA-bd_sf"/>
</dbReference>
<evidence type="ECO:0000313" key="2">
    <source>
        <dbReference type="EMBL" id="MEJ2867037.1"/>
    </source>
</evidence>
<dbReference type="Gene3D" id="3.60.15.10">
    <property type="entry name" value="Ribonuclease Z/Hydroxyacylglutathione hydrolase-like"/>
    <property type="match status" value="1"/>
</dbReference>
<name>A0ABU8MKA6_9PSEU</name>
<dbReference type="PANTHER" id="PTHR23131:SF4">
    <property type="entry name" value="METALLO-BETA-LACTAMASE SUPERFAMILY POTEIN"/>
    <property type="match status" value="1"/>
</dbReference>
<proteinExistence type="predicted"/>
<dbReference type="Proteomes" id="UP001385809">
    <property type="component" value="Unassembled WGS sequence"/>
</dbReference>
<comment type="caution">
    <text evidence="2">The sequence shown here is derived from an EMBL/GenBank/DDBJ whole genome shotgun (WGS) entry which is preliminary data.</text>
</comment>